<dbReference type="EMBL" id="JBHUMF010000025">
    <property type="protein sequence ID" value="MFD2681132.1"/>
    <property type="molecule type" value="Genomic_DNA"/>
</dbReference>
<dbReference type="InterPro" id="IPR019658">
    <property type="entry name" value="DUF2515"/>
</dbReference>
<evidence type="ECO:0000313" key="2">
    <source>
        <dbReference type="Proteomes" id="UP001597506"/>
    </source>
</evidence>
<comment type="caution">
    <text evidence="1">The sequence shown here is derived from an EMBL/GenBank/DDBJ whole genome shotgun (WGS) entry which is preliminary data.</text>
</comment>
<dbReference type="RefSeq" id="WP_377935071.1">
    <property type="nucleotide sequence ID" value="NZ_JBHUMF010000025.1"/>
</dbReference>
<gene>
    <name evidence="1" type="ORF">ACFSUL_10280</name>
</gene>
<evidence type="ECO:0000313" key="1">
    <source>
        <dbReference type="EMBL" id="MFD2681132.1"/>
    </source>
</evidence>
<accession>A0ABW5RR36</accession>
<keyword evidence="2" id="KW-1185">Reference proteome</keyword>
<dbReference type="Pfam" id="PF10720">
    <property type="entry name" value="DUF2515"/>
    <property type="match status" value="1"/>
</dbReference>
<name>A0ABW5RR36_9BACI</name>
<protein>
    <submittedName>
        <fullName evidence="1">DUF2515 family protein</fullName>
    </submittedName>
</protein>
<dbReference type="Proteomes" id="UP001597506">
    <property type="component" value="Unassembled WGS sequence"/>
</dbReference>
<proteinExistence type="predicted"/>
<organism evidence="1 2">
    <name type="scientific">Bacillus seohaeanensis</name>
    <dbReference type="NCBI Taxonomy" id="284580"/>
    <lineage>
        <taxon>Bacteria</taxon>
        <taxon>Bacillati</taxon>
        <taxon>Bacillota</taxon>
        <taxon>Bacilli</taxon>
        <taxon>Bacillales</taxon>
        <taxon>Bacillaceae</taxon>
        <taxon>Bacillus</taxon>
    </lineage>
</organism>
<reference evidence="2" key="1">
    <citation type="journal article" date="2019" name="Int. J. Syst. Evol. Microbiol.">
        <title>The Global Catalogue of Microorganisms (GCM) 10K type strain sequencing project: providing services to taxonomists for standard genome sequencing and annotation.</title>
        <authorList>
            <consortium name="The Broad Institute Genomics Platform"/>
            <consortium name="The Broad Institute Genome Sequencing Center for Infectious Disease"/>
            <person name="Wu L."/>
            <person name="Ma J."/>
        </authorList>
    </citation>
    <scope>NUCLEOTIDE SEQUENCE [LARGE SCALE GENOMIC DNA]</scope>
    <source>
        <strain evidence="2">KCTC 3913</strain>
    </source>
</reference>
<sequence>MYNKTIFQRFLPIISKNKRKSEWVAKISSRIDLHNLDNISRTLAYQRFYMHHPEIKWSLLASLVSRNAGWNMTDLKGAWYPLLLKEKMQHLLFLTYEKANWCIFQDAFPQLLIYHYSTLYNENLFHLLEEFHVSQFMIEEWNRYWEQKDGDRLMQALIINEQNVIQKPVIEHPLYKRKIFRSGLFFVEDHFHFNSVVFPTITGELYGASAHDFRSLDKRIRLGNILSQILFDKELYPHFLTFSLKTVPTGSRKEYERYCKDPPYTGTSILRTIYPIVNHHIREYEDWSQKGKVKKKWFKKSSVPDKILLTDWFFQKQRQIQKLILLKEKWTK</sequence>